<sequence>FFFKIANHNLTVVAVDAAYTNPLQTDVVVVGPGQTTDVLLTANQSPGLYYMVANPYANAVGVPFNGNTTTGILSYPNATQTTPIPILPVLPVFNDTPTAFTFSSNLTALVTSPFWSPVPQTVDEKMFITMGLGLSTCGSNQTCGGIFGQRMAASMNNNSFVLPTRMSLLEAFFRNVSGVYTTDFPDGPPMVFDYTNVNNSFNQSLLMTPKLTNLKKIKFNSTVEIVLQNTALIGIENHPMHLHGFNFYNETHWECPLAAGLSSDSEQIILVCGLFTAIWKYICHGVWAQLSWWRTEGHRNLHCRHRLPTFLSARSRSICIHLLLK</sequence>
<name>A0AAD5GQK7_AMBAR</name>
<dbReference type="Gene3D" id="2.60.40.420">
    <property type="entry name" value="Cupredoxins - blue copper proteins"/>
    <property type="match status" value="2"/>
</dbReference>
<evidence type="ECO:0000256" key="1">
    <source>
        <dbReference type="ARBA" id="ARBA00010609"/>
    </source>
</evidence>
<comment type="caution">
    <text evidence="5">The sequence shown here is derived from an EMBL/GenBank/DDBJ whole genome shotgun (WGS) entry which is preliminary data.</text>
</comment>
<dbReference type="GO" id="GO:0016491">
    <property type="term" value="F:oxidoreductase activity"/>
    <property type="evidence" value="ECO:0007669"/>
    <property type="project" value="InterPro"/>
</dbReference>
<gene>
    <name evidence="5" type="ORF">M8C21_004802</name>
</gene>
<dbReference type="InterPro" id="IPR008972">
    <property type="entry name" value="Cupredoxin"/>
</dbReference>
<dbReference type="Proteomes" id="UP001206925">
    <property type="component" value="Unassembled WGS sequence"/>
</dbReference>
<protein>
    <recommendedName>
        <fullName evidence="7">Laccase</fullName>
    </recommendedName>
</protein>
<dbReference type="SUPFAM" id="SSF49503">
    <property type="entry name" value="Cupredoxins"/>
    <property type="match status" value="2"/>
</dbReference>
<dbReference type="GO" id="GO:0005507">
    <property type="term" value="F:copper ion binding"/>
    <property type="evidence" value="ECO:0007669"/>
    <property type="project" value="InterPro"/>
</dbReference>
<evidence type="ECO:0000256" key="2">
    <source>
        <dbReference type="ARBA" id="ARBA00023180"/>
    </source>
</evidence>
<evidence type="ECO:0000259" key="4">
    <source>
        <dbReference type="Pfam" id="PF07731"/>
    </source>
</evidence>
<proteinExistence type="inferred from homology"/>
<dbReference type="EMBL" id="JAMZMK010006319">
    <property type="protein sequence ID" value="KAI7749634.1"/>
    <property type="molecule type" value="Genomic_DNA"/>
</dbReference>
<feature type="domain" description="Plastocyanin-like" evidence="3">
    <location>
        <begin position="1"/>
        <end position="77"/>
    </location>
</feature>
<feature type="domain" description="Plastocyanin-like" evidence="4">
    <location>
        <begin position="184"/>
        <end position="248"/>
    </location>
</feature>
<reference evidence="5" key="1">
    <citation type="submission" date="2022-06" db="EMBL/GenBank/DDBJ databases">
        <title>Uncovering the hologenomic basis of an extraordinary plant invasion.</title>
        <authorList>
            <person name="Bieker V.C."/>
            <person name="Martin M.D."/>
            <person name="Gilbert T."/>
            <person name="Hodgins K."/>
            <person name="Battlay P."/>
            <person name="Petersen B."/>
            <person name="Wilson J."/>
        </authorList>
    </citation>
    <scope>NUCLEOTIDE SEQUENCE</scope>
    <source>
        <strain evidence="5">AA19_3_7</strain>
        <tissue evidence="5">Leaf</tissue>
    </source>
</reference>
<dbReference type="PANTHER" id="PTHR11709">
    <property type="entry name" value="MULTI-COPPER OXIDASE"/>
    <property type="match status" value="1"/>
</dbReference>
<organism evidence="5 6">
    <name type="scientific">Ambrosia artemisiifolia</name>
    <name type="common">Common ragweed</name>
    <dbReference type="NCBI Taxonomy" id="4212"/>
    <lineage>
        <taxon>Eukaryota</taxon>
        <taxon>Viridiplantae</taxon>
        <taxon>Streptophyta</taxon>
        <taxon>Embryophyta</taxon>
        <taxon>Tracheophyta</taxon>
        <taxon>Spermatophyta</taxon>
        <taxon>Magnoliopsida</taxon>
        <taxon>eudicotyledons</taxon>
        <taxon>Gunneridae</taxon>
        <taxon>Pentapetalae</taxon>
        <taxon>asterids</taxon>
        <taxon>campanulids</taxon>
        <taxon>Asterales</taxon>
        <taxon>Asteraceae</taxon>
        <taxon>Asteroideae</taxon>
        <taxon>Heliantheae alliance</taxon>
        <taxon>Heliantheae</taxon>
        <taxon>Ambrosia</taxon>
    </lineage>
</organism>
<accession>A0AAD5GQK7</accession>
<dbReference type="AlphaFoldDB" id="A0AAD5GQK7"/>
<keyword evidence="6" id="KW-1185">Reference proteome</keyword>
<dbReference type="PANTHER" id="PTHR11709:SF9">
    <property type="entry name" value="LACCASE-7"/>
    <property type="match status" value="1"/>
</dbReference>
<keyword evidence="2" id="KW-0325">Glycoprotein</keyword>
<evidence type="ECO:0000313" key="5">
    <source>
        <dbReference type="EMBL" id="KAI7749634.1"/>
    </source>
</evidence>
<evidence type="ECO:0000259" key="3">
    <source>
        <dbReference type="Pfam" id="PF00394"/>
    </source>
</evidence>
<dbReference type="InterPro" id="IPR045087">
    <property type="entry name" value="Cu-oxidase_fam"/>
</dbReference>
<evidence type="ECO:0000313" key="6">
    <source>
        <dbReference type="Proteomes" id="UP001206925"/>
    </source>
</evidence>
<dbReference type="Pfam" id="PF00394">
    <property type="entry name" value="Cu-oxidase"/>
    <property type="match status" value="1"/>
</dbReference>
<comment type="similarity">
    <text evidence="1">Belongs to the multicopper oxidase family.</text>
</comment>
<evidence type="ECO:0008006" key="7">
    <source>
        <dbReference type="Google" id="ProtNLM"/>
    </source>
</evidence>
<dbReference type="Pfam" id="PF07731">
    <property type="entry name" value="Cu-oxidase_2"/>
    <property type="match status" value="1"/>
</dbReference>
<feature type="non-terminal residue" evidence="5">
    <location>
        <position position="1"/>
    </location>
</feature>
<dbReference type="InterPro" id="IPR011706">
    <property type="entry name" value="Cu-oxidase_C"/>
</dbReference>
<dbReference type="InterPro" id="IPR001117">
    <property type="entry name" value="Cu-oxidase_2nd"/>
</dbReference>